<dbReference type="SUPFAM" id="SSF51261">
    <property type="entry name" value="Duplicated hybrid motif"/>
    <property type="match status" value="1"/>
</dbReference>
<dbReference type="PANTHER" id="PTHR21666">
    <property type="entry name" value="PEPTIDASE-RELATED"/>
    <property type="match status" value="1"/>
</dbReference>
<evidence type="ECO:0000313" key="4">
    <source>
        <dbReference type="EMBL" id="SMP26679.1"/>
    </source>
</evidence>
<dbReference type="EMBL" id="FXTU01000005">
    <property type="protein sequence ID" value="SMP26679.1"/>
    <property type="molecule type" value="Genomic_DNA"/>
</dbReference>
<dbReference type="Gene3D" id="2.70.70.10">
    <property type="entry name" value="Glucose Permease (Domain IIA)"/>
    <property type="match status" value="1"/>
</dbReference>
<dbReference type="PANTHER" id="PTHR21666:SF291">
    <property type="entry name" value="STAGE II SPORULATION PROTEIN Q"/>
    <property type="match status" value="1"/>
</dbReference>
<dbReference type="Proteomes" id="UP001157946">
    <property type="component" value="Unassembled WGS sequence"/>
</dbReference>
<protein>
    <submittedName>
        <fullName evidence="4">Stage II sporulation protein Q</fullName>
    </submittedName>
</protein>
<reference evidence="4" key="1">
    <citation type="submission" date="2017-05" db="EMBL/GenBank/DDBJ databases">
        <authorList>
            <person name="Varghese N."/>
            <person name="Submissions S."/>
        </authorList>
    </citation>
    <scope>NUCLEOTIDE SEQUENCE</scope>
    <source>
        <strain evidence="4">DSM 45262</strain>
    </source>
</reference>
<dbReference type="CDD" id="cd12797">
    <property type="entry name" value="M23_peptidase"/>
    <property type="match status" value="1"/>
</dbReference>
<dbReference type="AlphaFoldDB" id="A0AA45WQR8"/>
<feature type="transmembrane region" description="Helical" evidence="2">
    <location>
        <begin position="30"/>
        <end position="50"/>
    </location>
</feature>
<evidence type="ECO:0000259" key="3">
    <source>
        <dbReference type="Pfam" id="PF01551"/>
    </source>
</evidence>
<dbReference type="RefSeq" id="WP_284724463.1">
    <property type="nucleotide sequence ID" value="NZ_FXTU01000005.1"/>
</dbReference>
<evidence type="ECO:0000256" key="1">
    <source>
        <dbReference type="SAM" id="MobiDB-lite"/>
    </source>
</evidence>
<organism evidence="4 5">
    <name type="scientific">Laceyella tengchongensis</name>
    <dbReference type="NCBI Taxonomy" id="574699"/>
    <lineage>
        <taxon>Bacteria</taxon>
        <taxon>Bacillati</taxon>
        <taxon>Bacillota</taxon>
        <taxon>Bacilli</taxon>
        <taxon>Bacillales</taxon>
        <taxon>Thermoactinomycetaceae</taxon>
        <taxon>Laceyella</taxon>
    </lineage>
</organism>
<keyword evidence="2" id="KW-0472">Membrane</keyword>
<gene>
    <name evidence="4" type="ORF">SAMN06265361_105178</name>
</gene>
<dbReference type="Pfam" id="PF01551">
    <property type="entry name" value="Peptidase_M23"/>
    <property type="match status" value="1"/>
</dbReference>
<keyword evidence="2" id="KW-1133">Transmembrane helix</keyword>
<evidence type="ECO:0000313" key="5">
    <source>
        <dbReference type="Proteomes" id="UP001157946"/>
    </source>
</evidence>
<dbReference type="InterPro" id="IPR016047">
    <property type="entry name" value="M23ase_b-sheet_dom"/>
</dbReference>
<comment type="caution">
    <text evidence="4">The sequence shown here is derived from an EMBL/GenBank/DDBJ whole genome shotgun (WGS) entry which is preliminary data.</text>
</comment>
<dbReference type="InterPro" id="IPR011055">
    <property type="entry name" value="Dup_hybrid_motif"/>
</dbReference>
<accession>A0AA45WQR8</accession>
<proteinExistence type="predicted"/>
<evidence type="ECO:0000256" key="2">
    <source>
        <dbReference type="SAM" id="Phobius"/>
    </source>
</evidence>
<dbReference type="InterPro" id="IPR050570">
    <property type="entry name" value="Cell_wall_metabolism_enzyme"/>
</dbReference>
<feature type="region of interest" description="Disordered" evidence="1">
    <location>
        <begin position="60"/>
        <end position="86"/>
    </location>
</feature>
<keyword evidence="5" id="KW-1185">Reference proteome</keyword>
<name>A0AA45WQR8_9BACL</name>
<dbReference type="GO" id="GO:0004222">
    <property type="term" value="F:metalloendopeptidase activity"/>
    <property type="evidence" value="ECO:0007669"/>
    <property type="project" value="TreeGrafter"/>
</dbReference>
<keyword evidence="2" id="KW-0812">Transmembrane</keyword>
<sequence length="229" mass="25883">MRPEEPNKTVTSLEQVQKRLKWKKLFAKKWFFPAIYLVTAALILTIAWLYQEHGSRVTETNKPIPASLPKEKVPANPTDDDMVLPTAKNSGAVKTMDFYDEAKSKKDREAALVDYANAFWPHAGIDFARKDGKSFEVVAALEGKVIRVEEHPVLGHQIEIKHESGISTVYQSLDDIRVKQGQMVKKGQVIGKAGRNLFEKEAGVHLHFEVRGRDQQAVHPAQYLPQTKQ</sequence>
<feature type="domain" description="M23ase beta-sheet core" evidence="3">
    <location>
        <begin position="121"/>
        <end position="220"/>
    </location>
</feature>